<proteinExistence type="predicted"/>
<dbReference type="Proteomes" id="UP000266841">
    <property type="component" value="Unassembled WGS sequence"/>
</dbReference>
<dbReference type="EMBL" id="AGNL01046849">
    <property type="protein sequence ID" value="EJK47548.1"/>
    <property type="molecule type" value="Genomic_DNA"/>
</dbReference>
<evidence type="ECO:0000313" key="2">
    <source>
        <dbReference type="EMBL" id="EJK47548.1"/>
    </source>
</evidence>
<reference evidence="2 3" key="1">
    <citation type="journal article" date="2012" name="Genome Biol.">
        <title>Genome and low-iron response of an oceanic diatom adapted to chronic iron limitation.</title>
        <authorList>
            <person name="Lommer M."/>
            <person name="Specht M."/>
            <person name="Roy A.S."/>
            <person name="Kraemer L."/>
            <person name="Andreson R."/>
            <person name="Gutowska M.A."/>
            <person name="Wolf J."/>
            <person name="Bergner S.V."/>
            <person name="Schilhabel M.B."/>
            <person name="Klostermeier U.C."/>
            <person name="Beiko R.G."/>
            <person name="Rosenstiel P."/>
            <person name="Hippler M."/>
            <person name="Laroche J."/>
        </authorList>
    </citation>
    <scope>NUCLEOTIDE SEQUENCE [LARGE SCALE GENOMIC DNA]</scope>
    <source>
        <strain evidence="2 3">CCMP1005</strain>
    </source>
</reference>
<keyword evidence="3" id="KW-1185">Reference proteome</keyword>
<evidence type="ECO:0000313" key="3">
    <source>
        <dbReference type="Proteomes" id="UP000266841"/>
    </source>
</evidence>
<protein>
    <submittedName>
        <fullName evidence="2">Uncharacterized protein</fullName>
    </submittedName>
</protein>
<gene>
    <name evidence="2" type="ORF">THAOC_33722</name>
</gene>
<feature type="region of interest" description="Disordered" evidence="1">
    <location>
        <begin position="1"/>
        <end position="146"/>
    </location>
</feature>
<comment type="caution">
    <text evidence="2">The sequence shown here is derived from an EMBL/GenBank/DDBJ whole genome shotgun (WGS) entry which is preliminary data.</text>
</comment>
<dbReference type="AlphaFoldDB" id="K0R3P4"/>
<name>K0R3P4_THAOC</name>
<accession>K0R3P4</accession>
<organism evidence="2 3">
    <name type="scientific">Thalassiosira oceanica</name>
    <name type="common">Marine diatom</name>
    <dbReference type="NCBI Taxonomy" id="159749"/>
    <lineage>
        <taxon>Eukaryota</taxon>
        <taxon>Sar</taxon>
        <taxon>Stramenopiles</taxon>
        <taxon>Ochrophyta</taxon>
        <taxon>Bacillariophyta</taxon>
        <taxon>Coscinodiscophyceae</taxon>
        <taxon>Thalassiosirophycidae</taxon>
        <taxon>Thalassiosirales</taxon>
        <taxon>Thalassiosiraceae</taxon>
        <taxon>Thalassiosira</taxon>
    </lineage>
</organism>
<sequence length="146" mass="15512">MRCTSRVDRAGNFSSVAPEGGSSARKGGWQPIEQDEAVSEHISDCADDESGLLGASRPWTGFTAKRSRRAKIVQSEPEAGGAAGLDPRRAGRCGRPWGERKRDSTQGHAILDIVGRGPSQAEDRPSVHGRLPRQAAELGEARDGAP</sequence>
<evidence type="ECO:0000256" key="1">
    <source>
        <dbReference type="SAM" id="MobiDB-lite"/>
    </source>
</evidence>